<comment type="catalytic activity">
    <reaction evidence="7 8">
        <text>4 porphobilinogen + H2O = hydroxymethylbilane + 4 NH4(+)</text>
        <dbReference type="Rhea" id="RHEA:13185"/>
        <dbReference type="ChEBI" id="CHEBI:15377"/>
        <dbReference type="ChEBI" id="CHEBI:28938"/>
        <dbReference type="ChEBI" id="CHEBI:57845"/>
        <dbReference type="ChEBI" id="CHEBI:58126"/>
        <dbReference type="EC" id="2.5.1.61"/>
    </reaction>
</comment>
<feature type="modified residue" description="S-(dipyrrolylmethanemethyl)cysteine" evidence="8">
    <location>
        <position position="250"/>
    </location>
</feature>
<evidence type="ECO:0000256" key="6">
    <source>
        <dbReference type="ARBA" id="ARBA00023244"/>
    </source>
</evidence>
<evidence type="ECO:0000259" key="9">
    <source>
        <dbReference type="Pfam" id="PF01379"/>
    </source>
</evidence>
<protein>
    <recommendedName>
        <fullName evidence="8">Porphobilinogen deaminase</fullName>
        <shortName evidence="8">PBG</shortName>
        <ecNumber evidence="8">2.5.1.61</ecNumber>
    </recommendedName>
    <alternativeName>
        <fullName evidence="8">Hydroxymethylbilane synthase</fullName>
        <shortName evidence="8">HMBS</shortName>
    </alternativeName>
    <alternativeName>
        <fullName evidence="8">Pre-uroporphyrinogen synthase</fullName>
    </alternativeName>
</protein>
<comment type="miscellaneous">
    <text evidence="8">The porphobilinogen subunits are added to the dipyrromethane group.</text>
</comment>
<evidence type="ECO:0000313" key="12">
    <source>
        <dbReference type="Proteomes" id="UP001157733"/>
    </source>
</evidence>
<organism evidence="11 12">
    <name type="scientific">Nitrospina watsonii</name>
    <dbReference type="NCBI Taxonomy" id="1323948"/>
    <lineage>
        <taxon>Bacteria</taxon>
        <taxon>Pseudomonadati</taxon>
        <taxon>Nitrospinota/Tectimicrobiota group</taxon>
        <taxon>Nitrospinota</taxon>
        <taxon>Nitrospinia</taxon>
        <taxon>Nitrospinales</taxon>
        <taxon>Nitrospinaceae</taxon>
        <taxon>Nitrospina</taxon>
    </lineage>
</organism>
<dbReference type="RefSeq" id="WP_282011257.1">
    <property type="nucleotide sequence ID" value="NZ_OX336137.1"/>
</dbReference>
<evidence type="ECO:0000256" key="5">
    <source>
        <dbReference type="ARBA" id="ARBA00022679"/>
    </source>
</evidence>
<reference evidence="11 12" key="1">
    <citation type="submission" date="2022-09" db="EMBL/GenBank/DDBJ databases">
        <authorList>
            <person name="Kop L."/>
        </authorList>
    </citation>
    <scope>NUCLEOTIDE SEQUENCE [LARGE SCALE GENOMIC DNA]</scope>
    <source>
        <strain evidence="11 12">347</strain>
    </source>
</reference>
<dbReference type="InterPro" id="IPR022417">
    <property type="entry name" value="Porphobilin_deaminase_N"/>
</dbReference>
<evidence type="ECO:0000256" key="4">
    <source>
        <dbReference type="ARBA" id="ARBA00011245"/>
    </source>
</evidence>
<accession>A0ABM9HDW5</accession>
<dbReference type="EC" id="2.5.1.61" evidence="8"/>
<gene>
    <name evidence="8 11" type="primary">hemC</name>
    <name evidence="11" type="ORF">NSPWAT_1497</name>
</gene>
<proteinExistence type="inferred from homology"/>
<dbReference type="SUPFAM" id="SSF54782">
    <property type="entry name" value="Porphobilinogen deaminase (hydroxymethylbilane synthase), C-terminal domain"/>
    <property type="match status" value="1"/>
</dbReference>
<dbReference type="PRINTS" id="PR00151">
    <property type="entry name" value="PORPHBDMNASE"/>
</dbReference>
<comment type="pathway">
    <text evidence="2">Porphyrin-containing compound metabolism; protoporphyrin-IX biosynthesis; coproporphyrinogen-III from 5-aminolevulinate: step 2/4.</text>
</comment>
<dbReference type="Pfam" id="PF01379">
    <property type="entry name" value="Porphobil_deam"/>
    <property type="match status" value="1"/>
</dbReference>
<comment type="similarity">
    <text evidence="3 8">Belongs to the HMBS family.</text>
</comment>
<evidence type="ECO:0000313" key="11">
    <source>
        <dbReference type="EMBL" id="CAI2718356.1"/>
    </source>
</evidence>
<dbReference type="InterPro" id="IPR000860">
    <property type="entry name" value="HemC"/>
</dbReference>
<evidence type="ECO:0000256" key="1">
    <source>
        <dbReference type="ARBA" id="ARBA00002869"/>
    </source>
</evidence>
<evidence type="ECO:0000256" key="3">
    <source>
        <dbReference type="ARBA" id="ARBA00005638"/>
    </source>
</evidence>
<dbReference type="PANTHER" id="PTHR11557:SF0">
    <property type="entry name" value="PORPHOBILINOGEN DEAMINASE"/>
    <property type="match status" value="1"/>
</dbReference>
<comment type="cofactor">
    <cofactor evidence="8">
        <name>dipyrromethane</name>
        <dbReference type="ChEBI" id="CHEBI:60342"/>
    </cofactor>
    <text evidence="8">Binds 1 dipyrromethane group covalently.</text>
</comment>
<dbReference type="InterPro" id="IPR036803">
    <property type="entry name" value="Porphobilinogen_deaminase_C_sf"/>
</dbReference>
<sequence length="317" mass="34550">MDPLFASIYQIHELRIGTRGSPLALWQANWIKSLLEAEHEDLTVSLVKIKTSGDKIQDVPLAKVGGKGLFTKEIEEGLLRNEVDIAVHSMKDVPMKLPPGLILSVITEREDPRDALISREGKKLDELPEGAKVGTGSFRRTTQLLAYRPDLSIVPMRGNIGTRLEKMETENLDAIILAAAGLNRMGMGDRITECIPPEIMLPGGGQGAVGIETRKDDPGVMDRIYALEHDETHTALEAERSFLHRLEGGCQVPIGVYATVDGEALHIRGMVGSLDGKQIFKTEGTGAIQDAVKLGDDCAKEILGQGAGRILDEIYNR</sequence>
<evidence type="ECO:0000256" key="8">
    <source>
        <dbReference type="HAMAP-Rule" id="MF_00260"/>
    </source>
</evidence>
<dbReference type="SUPFAM" id="SSF53850">
    <property type="entry name" value="Periplasmic binding protein-like II"/>
    <property type="match status" value="1"/>
</dbReference>
<dbReference type="HAMAP" id="MF_00260">
    <property type="entry name" value="Porphobil_deam"/>
    <property type="match status" value="1"/>
</dbReference>
<keyword evidence="5 8" id="KW-0808">Transferase</keyword>
<dbReference type="GO" id="GO:0004418">
    <property type="term" value="F:hydroxymethylbilane synthase activity"/>
    <property type="evidence" value="ECO:0007669"/>
    <property type="project" value="UniProtKB-EC"/>
</dbReference>
<evidence type="ECO:0000259" key="10">
    <source>
        <dbReference type="Pfam" id="PF03900"/>
    </source>
</evidence>
<dbReference type="NCBIfam" id="TIGR00212">
    <property type="entry name" value="hemC"/>
    <property type="match status" value="1"/>
</dbReference>
<evidence type="ECO:0000256" key="7">
    <source>
        <dbReference type="ARBA" id="ARBA00048169"/>
    </source>
</evidence>
<dbReference type="Gene3D" id="3.30.160.40">
    <property type="entry name" value="Porphobilinogen deaminase, C-terminal domain"/>
    <property type="match status" value="1"/>
</dbReference>
<dbReference type="Pfam" id="PF03900">
    <property type="entry name" value="Porphobil_deamC"/>
    <property type="match status" value="1"/>
</dbReference>
<dbReference type="InterPro" id="IPR022419">
    <property type="entry name" value="Porphobilin_deaminase_cofac_BS"/>
</dbReference>
<feature type="domain" description="Porphobilinogen deaminase C-terminal" evidence="10">
    <location>
        <begin position="236"/>
        <end position="303"/>
    </location>
</feature>
<dbReference type="PIRSF" id="PIRSF001438">
    <property type="entry name" value="4pyrrol_synth_OHMeBilane_synth"/>
    <property type="match status" value="1"/>
</dbReference>
<keyword evidence="6 8" id="KW-0627">Porphyrin biosynthesis</keyword>
<dbReference type="EMBL" id="OX336137">
    <property type="protein sequence ID" value="CAI2718356.1"/>
    <property type="molecule type" value="Genomic_DNA"/>
</dbReference>
<feature type="domain" description="Porphobilinogen deaminase N-terminal" evidence="9">
    <location>
        <begin position="14"/>
        <end position="220"/>
    </location>
</feature>
<dbReference type="PROSITE" id="PS00533">
    <property type="entry name" value="PORPHOBILINOGEN_DEAM"/>
    <property type="match status" value="1"/>
</dbReference>
<keyword evidence="12" id="KW-1185">Reference proteome</keyword>
<dbReference type="Gene3D" id="3.40.190.10">
    <property type="entry name" value="Periplasmic binding protein-like II"/>
    <property type="match status" value="2"/>
</dbReference>
<comment type="function">
    <text evidence="1 8">Tetrapolymerization of the monopyrrole PBG into the hydroxymethylbilane pre-uroporphyrinogen in several discrete steps.</text>
</comment>
<dbReference type="InterPro" id="IPR022418">
    <property type="entry name" value="Porphobilinogen_deaminase_C"/>
</dbReference>
<comment type="subunit">
    <text evidence="4 8">Monomer.</text>
</comment>
<dbReference type="PANTHER" id="PTHR11557">
    <property type="entry name" value="PORPHOBILINOGEN DEAMINASE"/>
    <property type="match status" value="1"/>
</dbReference>
<dbReference type="CDD" id="cd13646">
    <property type="entry name" value="PBP2_EcHMBS_like"/>
    <property type="match status" value="1"/>
</dbReference>
<dbReference type="Proteomes" id="UP001157733">
    <property type="component" value="Chromosome"/>
</dbReference>
<evidence type="ECO:0000256" key="2">
    <source>
        <dbReference type="ARBA" id="ARBA00004735"/>
    </source>
</evidence>
<name>A0ABM9HDW5_9BACT</name>